<reference evidence="3 4" key="1">
    <citation type="submission" date="2024-02" db="EMBL/GenBank/DDBJ databases">
        <title>A novel Wenzhouxiangellaceae bacterium, isolated from coastal sediments.</title>
        <authorList>
            <person name="Du Z.-J."/>
            <person name="Ye Y.-Q."/>
            <person name="Zhang X.-Y."/>
        </authorList>
    </citation>
    <scope>NUCLEOTIDE SEQUENCE [LARGE SCALE GENOMIC DNA]</scope>
    <source>
        <strain evidence="3 4">CH-27</strain>
    </source>
</reference>
<feature type="transmembrane region" description="Helical" evidence="2">
    <location>
        <begin position="75"/>
        <end position="93"/>
    </location>
</feature>
<keyword evidence="4" id="KW-1185">Reference proteome</keyword>
<dbReference type="Proteomes" id="UP001359886">
    <property type="component" value="Unassembled WGS sequence"/>
</dbReference>
<dbReference type="InterPro" id="IPR021806">
    <property type="entry name" value="DUF3379"/>
</dbReference>
<accession>A0AAW9RK60</accession>
<comment type="caution">
    <text evidence="3">The sequence shown here is derived from an EMBL/GenBank/DDBJ whole genome shotgun (WGS) entry which is preliminary data.</text>
</comment>
<name>A0AAW9RK60_9GAMM</name>
<gene>
    <name evidence="3" type="ORF">V3330_13940</name>
</gene>
<dbReference type="EMBL" id="JAZHOG010000009">
    <property type="protein sequence ID" value="MEJ8568730.1"/>
    <property type="molecule type" value="Genomic_DNA"/>
</dbReference>
<keyword evidence="2" id="KW-1133">Transmembrane helix</keyword>
<keyword evidence="2" id="KW-0812">Transmembrane</keyword>
<evidence type="ECO:0000313" key="4">
    <source>
        <dbReference type="Proteomes" id="UP001359886"/>
    </source>
</evidence>
<protein>
    <submittedName>
        <fullName evidence="3">DUF3379 family protein</fullName>
    </submittedName>
</protein>
<evidence type="ECO:0000313" key="3">
    <source>
        <dbReference type="EMBL" id="MEJ8568730.1"/>
    </source>
</evidence>
<evidence type="ECO:0000256" key="2">
    <source>
        <dbReference type="SAM" id="Phobius"/>
    </source>
</evidence>
<feature type="region of interest" description="Disordered" evidence="1">
    <location>
        <begin position="1"/>
        <end position="29"/>
    </location>
</feature>
<proteinExistence type="predicted"/>
<keyword evidence="2" id="KW-0472">Membrane</keyword>
<dbReference type="RefSeq" id="WP_354696053.1">
    <property type="nucleotide sequence ID" value="NZ_JAZHOG010000009.1"/>
</dbReference>
<dbReference type="Pfam" id="PF11859">
    <property type="entry name" value="DUF3379"/>
    <property type="match status" value="1"/>
</dbReference>
<evidence type="ECO:0000256" key="1">
    <source>
        <dbReference type="SAM" id="MobiDB-lite"/>
    </source>
</evidence>
<organism evidence="3 4">
    <name type="scientific">Elongatibacter sediminis</name>
    <dbReference type="NCBI Taxonomy" id="3119006"/>
    <lineage>
        <taxon>Bacteria</taxon>
        <taxon>Pseudomonadati</taxon>
        <taxon>Pseudomonadota</taxon>
        <taxon>Gammaproteobacteria</taxon>
        <taxon>Chromatiales</taxon>
        <taxon>Wenzhouxiangellaceae</taxon>
        <taxon>Elongatibacter</taxon>
    </lineage>
</organism>
<feature type="compositionally biased region" description="Basic and acidic residues" evidence="1">
    <location>
        <begin position="1"/>
        <end position="28"/>
    </location>
</feature>
<dbReference type="AlphaFoldDB" id="A0AAW9RK60"/>
<sequence>MNFSEFKRLLGAEPGNRDPEFLRARESSPEFAEAAAESDRLEAQLKRALDLPVPAGLIDEIKQTPQRREHPPLRYFALAASVLLAALAAIAVWRVDTGPVPIEEYVANHFNHDGSIVLQRGEGQVADNVQELLASFDLTMDAEAAGKVGYMMLCPTPEGVGVHFMVHTENGPVTVIVMPETAVSGGEHFAFNGMHAELIALDRGSAAIIAPQSGLLAGMDAFVQQSIVPAELGS</sequence>